<dbReference type="Gene3D" id="2.60.40.10">
    <property type="entry name" value="Immunoglobulins"/>
    <property type="match status" value="1"/>
</dbReference>
<evidence type="ECO:0000313" key="1">
    <source>
        <dbReference type="EMBL" id="MDT0498051.1"/>
    </source>
</evidence>
<evidence type="ECO:0000313" key="2">
    <source>
        <dbReference type="Proteomes" id="UP001254608"/>
    </source>
</evidence>
<sequence>MRLVVSIGDLGLGGLGVIQGTISAAQSGVATLRVKVTGTSGESRAVLSAFPVGLADAAYLYATPQIGVLGADSAIRFSMTRNGAALPLDRGTLTLTDAGAHQATLNLTQDGGDLVGTVRPEVAGDLLLSVEATAQGGAGSRVTNVLLPVIDPAVTLASDDASGSIETIDSNGNGLIDRLEIPASLDFGSVKLDSTATLTLSLSNGAEKPGCALQSVSIENAPALTLSPALDEATPLAPGESLDFEISFTATETRTVATELTALGIHGETLSVAVTATASDTLCELAFDPRSVDFGAVTICANPAPVGRVGKAQRAHAVAGRERPRGHGLRPLPTLPTQCHPAYPAALESAPYCSLDCLTRNTVALPQAGSG</sequence>
<proteinExistence type="predicted"/>
<dbReference type="RefSeq" id="WP_311365441.1">
    <property type="nucleotide sequence ID" value="NZ_JAVRIC010000016.1"/>
</dbReference>
<dbReference type="Proteomes" id="UP001254608">
    <property type="component" value="Unassembled WGS sequence"/>
</dbReference>
<protein>
    <submittedName>
        <fullName evidence="1">Uncharacterized protein</fullName>
    </submittedName>
</protein>
<comment type="caution">
    <text evidence="1">The sequence shown here is derived from an EMBL/GenBank/DDBJ whole genome shotgun (WGS) entry which is preliminary data.</text>
</comment>
<dbReference type="InterPro" id="IPR013783">
    <property type="entry name" value="Ig-like_fold"/>
</dbReference>
<dbReference type="InterPro" id="IPR018247">
    <property type="entry name" value="EF_Hand_1_Ca_BS"/>
</dbReference>
<name>A0ABU2WJJ7_9GAMM</name>
<keyword evidence="2" id="KW-1185">Reference proteome</keyword>
<gene>
    <name evidence="1" type="ORF">RM530_11850</name>
</gene>
<organism evidence="1 2">
    <name type="scientific">Banduia mediterranea</name>
    <dbReference type="NCBI Taxonomy" id="3075609"/>
    <lineage>
        <taxon>Bacteria</taxon>
        <taxon>Pseudomonadati</taxon>
        <taxon>Pseudomonadota</taxon>
        <taxon>Gammaproteobacteria</taxon>
        <taxon>Nevskiales</taxon>
        <taxon>Algiphilaceae</taxon>
        <taxon>Banduia</taxon>
    </lineage>
</organism>
<reference evidence="1 2" key="1">
    <citation type="submission" date="2023-09" db="EMBL/GenBank/DDBJ databases">
        <authorList>
            <person name="Rey-Velasco X."/>
        </authorList>
    </citation>
    <scope>NUCLEOTIDE SEQUENCE [LARGE SCALE GENOMIC DNA]</scope>
    <source>
        <strain evidence="1 2">W345</strain>
    </source>
</reference>
<accession>A0ABU2WJJ7</accession>
<dbReference type="PROSITE" id="PS00018">
    <property type="entry name" value="EF_HAND_1"/>
    <property type="match status" value="1"/>
</dbReference>
<dbReference type="EMBL" id="JAVRIC010000016">
    <property type="protein sequence ID" value="MDT0498051.1"/>
    <property type="molecule type" value="Genomic_DNA"/>
</dbReference>